<dbReference type="Gene3D" id="3.30.1330.30">
    <property type="match status" value="1"/>
</dbReference>
<evidence type="ECO:0000256" key="3">
    <source>
        <dbReference type="ARBA" id="ARBA00022552"/>
    </source>
</evidence>
<reference evidence="12" key="1">
    <citation type="journal article" date="2023" name="Science">
        <title>Genome structures resolve the early diversification of teleost fishes.</title>
        <authorList>
            <person name="Parey E."/>
            <person name="Louis A."/>
            <person name="Montfort J."/>
            <person name="Bouchez O."/>
            <person name="Roques C."/>
            <person name="Iampietro C."/>
            <person name="Lluch J."/>
            <person name="Castinel A."/>
            <person name="Donnadieu C."/>
            <person name="Desvignes T."/>
            <person name="Floi Bucao C."/>
            <person name="Jouanno E."/>
            <person name="Wen M."/>
            <person name="Mejri S."/>
            <person name="Dirks R."/>
            <person name="Jansen H."/>
            <person name="Henkel C."/>
            <person name="Chen W.J."/>
            <person name="Zahm M."/>
            <person name="Cabau C."/>
            <person name="Klopp C."/>
            <person name="Thompson A.W."/>
            <person name="Robinson-Rechavi M."/>
            <person name="Braasch I."/>
            <person name="Lecointre G."/>
            <person name="Bobe J."/>
            <person name="Postlethwait J.H."/>
            <person name="Berthelot C."/>
            <person name="Roest Crollius H."/>
            <person name="Guiguen Y."/>
        </authorList>
    </citation>
    <scope>NUCLEOTIDE SEQUENCE</scope>
    <source>
        <strain evidence="12">Concon-B</strain>
    </source>
</reference>
<comment type="caution">
    <text evidence="12">The sequence shown here is derived from an EMBL/GenBank/DDBJ whole genome shotgun (WGS) entry which is preliminary data.</text>
</comment>
<dbReference type="InterPro" id="IPR029028">
    <property type="entry name" value="Alpha/beta_knot_MTases"/>
</dbReference>
<organism evidence="12 13">
    <name type="scientific">Conger conger</name>
    <name type="common">Conger eel</name>
    <name type="synonym">Muraena conger</name>
    <dbReference type="NCBI Taxonomy" id="82655"/>
    <lineage>
        <taxon>Eukaryota</taxon>
        <taxon>Metazoa</taxon>
        <taxon>Chordata</taxon>
        <taxon>Craniata</taxon>
        <taxon>Vertebrata</taxon>
        <taxon>Euteleostomi</taxon>
        <taxon>Actinopterygii</taxon>
        <taxon>Neopterygii</taxon>
        <taxon>Teleostei</taxon>
        <taxon>Anguilliformes</taxon>
        <taxon>Congridae</taxon>
        <taxon>Conger</taxon>
    </lineage>
</organism>
<dbReference type="Pfam" id="PF00588">
    <property type="entry name" value="SpoU_methylase"/>
    <property type="match status" value="1"/>
</dbReference>
<keyword evidence="5" id="KW-0808">Transferase</keyword>
<dbReference type="PANTHER" id="PTHR46103">
    <property type="entry name" value="RRNA METHYLTRANSFERASE 1, MITOCHONDRIAL"/>
    <property type="match status" value="1"/>
</dbReference>
<comment type="subcellular location">
    <subcellularLocation>
        <location evidence="1">Mitochondrion</location>
    </subcellularLocation>
</comment>
<dbReference type="PANTHER" id="PTHR46103:SF1">
    <property type="entry name" value="RRNA METHYLTRANSFERASE 1, MITOCHONDRIAL"/>
    <property type="match status" value="1"/>
</dbReference>
<comment type="similarity">
    <text evidence="2">Belongs to the class IV-like SAM-binding methyltransferase superfamily. RNA methyltransferase TrmH family.</text>
</comment>
<dbReference type="Gene3D" id="3.40.1280.10">
    <property type="match status" value="1"/>
</dbReference>
<dbReference type="GO" id="GO:0005739">
    <property type="term" value="C:mitochondrion"/>
    <property type="evidence" value="ECO:0007669"/>
    <property type="project" value="UniProtKB-SubCell"/>
</dbReference>
<sequence length="396" mass="43836">MRLSQWLYRCAYNSRDVILKSGINGYPQRRFYHCSVTLLRSDENRSGLGERQWRGATSPISGRDVRSVPVGKPSGPDDWKAAKRRFSKTENQAKPTRSEPGIRSKSRLSSDLRRLSQDDLTEEEEDIAGQAKVRQSTELLFGAAPCLLALVEGRREVHRLFVKQNSAPHRLAPQKACEEARKRMVPIQEVNRKYLDRLCSASVHQGLCLEASPLEYLTDEGDAEAIGDHTEPPLWLVLEGVQDPMNLGAILRSAYFLGVDRITSSIRNSCPLTPVVSKASSGVMEILGVYGYENLTDMLKVKVSQGWQVIGTVGAAEVGVDMPVLHCVDFQLTRPTLLLIGGEGAGLSPELRQLCHTLLTIAPRRELHPAVESLNVSVATGILLHSLLSSRAKVRR</sequence>
<keyword evidence="3" id="KW-0698">rRNA processing</keyword>
<keyword evidence="7" id="KW-0809">Transit peptide</keyword>
<evidence type="ECO:0000256" key="4">
    <source>
        <dbReference type="ARBA" id="ARBA00022603"/>
    </source>
</evidence>
<dbReference type="InterPro" id="IPR047182">
    <property type="entry name" value="MRM1"/>
</dbReference>
<evidence type="ECO:0000256" key="9">
    <source>
        <dbReference type="ARBA" id="ARBA00034881"/>
    </source>
</evidence>
<proteinExistence type="inferred from homology"/>
<dbReference type="InterPro" id="IPR029026">
    <property type="entry name" value="tRNA_m1G_MTases_N"/>
</dbReference>
<gene>
    <name evidence="12" type="ORF">COCON_G00083560</name>
</gene>
<dbReference type="Proteomes" id="UP001152803">
    <property type="component" value="Unassembled WGS sequence"/>
</dbReference>
<evidence type="ECO:0000256" key="7">
    <source>
        <dbReference type="ARBA" id="ARBA00022946"/>
    </source>
</evidence>
<evidence type="ECO:0000256" key="5">
    <source>
        <dbReference type="ARBA" id="ARBA00022679"/>
    </source>
</evidence>
<dbReference type="InterPro" id="IPR013123">
    <property type="entry name" value="SpoU_subst-bd"/>
</dbReference>
<feature type="compositionally biased region" description="Basic and acidic residues" evidence="10">
    <location>
        <begin position="96"/>
        <end position="117"/>
    </location>
</feature>
<dbReference type="AlphaFoldDB" id="A0A9Q1I158"/>
<dbReference type="SMART" id="SM00967">
    <property type="entry name" value="SpoU_sub_bind"/>
    <property type="match status" value="1"/>
</dbReference>
<name>A0A9Q1I158_CONCO</name>
<dbReference type="GO" id="GO:0003723">
    <property type="term" value="F:RNA binding"/>
    <property type="evidence" value="ECO:0007669"/>
    <property type="project" value="InterPro"/>
</dbReference>
<evidence type="ECO:0000256" key="1">
    <source>
        <dbReference type="ARBA" id="ARBA00004173"/>
    </source>
</evidence>
<keyword evidence="4" id="KW-0489">Methyltransferase</keyword>
<dbReference type="InterPro" id="IPR001537">
    <property type="entry name" value="SpoU_MeTrfase"/>
</dbReference>
<keyword evidence="13" id="KW-1185">Reference proteome</keyword>
<feature type="domain" description="RNA 2-O ribose methyltransferase substrate binding" evidence="11">
    <location>
        <begin position="139"/>
        <end position="217"/>
    </location>
</feature>
<keyword evidence="6" id="KW-0949">S-adenosyl-L-methionine</keyword>
<dbReference type="SUPFAM" id="SSF75217">
    <property type="entry name" value="alpha/beta knot"/>
    <property type="match status" value="1"/>
</dbReference>
<accession>A0A9Q1I158</accession>
<dbReference type="InterPro" id="IPR047261">
    <property type="entry name" value="MRM1_MeTrfase_dom"/>
</dbReference>
<dbReference type="CDD" id="cd18105">
    <property type="entry name" value="SpoU-like_MRM1"/>
    <property type="match status" value="1"/>
</dbReference>
<evidence type="ECO:0000259" key="11">
    <source>
        <dbReference type="SMART" id="SM00967"/>
    </source>
</evidence>
<dbReference type="InterPro" id="IPR029064">
    <property type="entry name" value="Ribosomal_eL30-like_sf"/>
</dbReference>
<dbReference type="GO" id="GO:0016435">
    <property type="term" value="F:rRNA (guanine) methyltransferase activity"/>
    <property type="evidence" value="ECO:0007669"/>
    <property type="project" value="TreeGrafter"/>
</dbReference>
<evidence type="ECO:0000256" key="6">
    <source>
        <dbReference type="ARBA" id="ARBA00022691"/>
    </source>
</evidence>
<evidence type="ECO:0000256" key="10">
    <source>
        <dbReference type="SAM" id="MobiDB-lite"/>
    </source>
</evidence>
<dbReference type="Pfam" id="PF08032">
    <property type="entry name" value="SpoU_sub_bind"/>
    <property type="match status" value="1"/>
</dbReference>
<dbReference type="SUPFAM" id="SSF55315">
    <property type="entry name" value="L30e-like"/>
    <property type="match status" value="1"/>
</dbReference>
<feature type="region of interest" description="Disordered" evidence="10">
    <location>
        <begin position="49"/>
        <end position="124"/>
    </location>
</feature>
<evidence type="ECO:0000256" key="8">
    <source>
        <dbReference type="ARBA" id="ARBA00023128"/>
    </source>
</evidence>
<dbReference type="EMBL" id="JAFJMO010000005">
    <property type="protein sequence ID" value="KAJ8276604.1"/>
    <property type="molecule type" value="Genomic_DNA"/>
</dbReference>
<dbReference type="FunFam" id="3.40.1280.10:FF:000054">
    <property type="entry name" value="rRNA methylase, putative"/>
    <property type="match status" value="1"/>
</dbReference>
<evidence type="ECO:0000313" key="12">
    <source>
        <dbReference type="EMBL" id="KAJ8276604.1"/>
    </source>
</evidence>
<evidence type="ECO:0000256" key="2">
    <source>
        <dbReference type="ARBA" id="ARBA00007228"/>
    </source>
</evidence>
<evidence type="ECO:0000313" key="13">
    <source>
        <dbReference type="Proteomes" id="UP001152803"/>
    </source>
</evidence>
<protein>
    <recommendedName>
        <fullName evidence="9">rRNA methyltransferase 1, mitochondrial</fullName>
    </recommendedName>
</protein>
<keyword evidence="8" id="KW-0496">Mitochondrion</keyword>
<dbReference type="OrthoDB" id="270651at2759"/>